<feature type="chain" id="PRO_5042865195" evidence="2">
    <location>
        <begin position="22"/>
        <end position="137"/>
    </location>
</feature>
<evidence type="ECO:0000256" key="1">
    <source>
        <dbReference type="SAM" id="MobiDB-lite"/>
    </source>
</evidence>
<feature type="region of interest" description="Disordered" evidence="1">
    <location>
        <begin position="82"/>
        <end position="137"/>
    </location>
</feature>
<evidence type="ECO:0000256" key="2">
    <source>
        <dbReference type="SAM" id="SignalP"/>
    </source>
</evidence>
<feature type="compositionally biased region" description="Polar residues" evidence="1">
    <location>
        <begin position="105"/>
        <end position="131"/>
    </location>
</feature>
<reference evidence="3 4" key="1">
    <citation type="submission" date="2024-03" db="EMBL/GenBank/DDBJ databases">
        <title>Adaptation during the transition from Ophiocordyceps entomopathogen to insect associate is accompanied by gene loss and intensified selection.</title>
        <authorList>
            <person name="Ward C.M."/>
            <person name="Onetto C.A."/>
            <person name="Borneman A.R."/>
        </authorList>
    </citation>
    <scope>NUCLEOTIDE SEQUENCE [LARGE SCALE GENOMIC DNA]</scope>
    <source>
        <strain evidence="3">AWRI1</strain>
        <tissue evidence="3">Single Adult Female</tissue>
    </source>
</reference>
<dbReference type="AlphaFoldDB" id="A0AAN9T549"/>
<name>A0AAN9T549_9HEMI</name>
<sequence>MDPLTKKAAIFLIVFVILSVAQRLTGVGSQPQLMCQLRNTFQMKTSMKRIGGSPSLAGGAIFTPSLGFGTLETMLRKLCRKGDEMGSTSSSNRMHMLATPLKSMFGSQRSQPNSVPSESSDSPGAGHQTSFDAYDDE</sequence>
<keyword evidence="4" id="KW-1185">Reference proteome</keyword>
<gene>
    <name evidence="3" type="ORF">V9T40_014549</name>
</gene>
<evidence type="ECO:0000313" key="3">
    <source>
        <dbReference type="EMBL" id="KAK7572077.1"/>
    </source>
</evidence>
<comment type="caution">
    <text evidence="3">The sequence shown here is derived from an EMBL/GenBank/DDBJ whole genome shotgun (WGS) entry which is preliminary data.</text>
</comment>
<accession>A0AAN9T549</accession>
<proteinExistence type="predicted"/>
<dbReference type="EMBL" id="JBBCAQ010000038">
    <property type="protein sequence ID" value="KAK7572077.1"/>
    <property type="molecule type" value="Genomic_DNA"/>
</dbReference>
<feature type="signal peptide" evidence="2">
    <location>
        <begin position="1"/>
        <end position="21"/>
    </location>
</feature>
<evidence type="ECO:0000313" key="4">
    <source>
        <dbReference type="Proteomes" id="UP001367676"/>
    </source>
</evidence>
<keyword evidence="2" id="KW-0732">Signal</keyword>
<organism evidence="3 4">
    <name type="scientific">Parthenolecanium corni</name>
    <dbReference type="NCBI Taxonomy" id="536013"/>
    <lineage>
        <taxon>Eukaryota</taxon>
        <taxon>Metazoa</taxon>
        <taxon>Ecdysozoa</taxon>
        <taxon>Arthropoda</taxon>
        <taxon>Hexapoda</taxon>
        <taxon>Insecta</taxon>
        <taxon>Pterygota</taxon>
        <taxon>Neoptera</taxon>
        <taxon>Paraneoptera</taxon>
        <taxon>Hemiptera</taxon>
        <taxon>Sternorrhyncha</taxon>
        <taxon>Coccoidea</taxon>
        <taxon>Coccidae</taxon>
        <taxon>Parthenolecanium</taxon>
    </lineage>
</organism>
<protein>
    <submittedName>
        <fullName evidence="3">Uncharacterized protein</fullName>
    </submittedName>
</protein>
<dbReference type="Proteomes" id="UP001367676">
    <property type="component" value="Unassembled WGS sequence"/>
</dbReference>